<dbReference type="EMBL" id="CYZU01000009">
    <property type="protein sequence ID" value="CUO12916.1"/>
    <property type="molecule type" value="Genomic_DNA"/>
</dbReference>
<proteinExistence type="predicted"/>
<gene>
    <name evidence="1" type="ORF">ERS852491_01368</name>
</gene>
<evidence type="ECO:0000313" key="1">
    <source>
        <dbReference type="EMBL" id="CUO12916.1"/>
    </source>
</evidence>
<reference evidence="1 2" key="1">
    <citation type="submission" date="2015-09" db="EMBL/GenBank/DDBJ databases">
        <authorList>
            <consortium name="Pathogen Informatics"/>
        </authorList>
    </citation>
    <scope>NUCLEOTIDE SEQUENCE [LARGE SCALE GENOMIC DNA]</scope>
    <source>
        <strain evidence="1 2">2789STDY5834876</strain>
    </source>
</reference>
<sequence length="66" mass="8160">MNELKRLMDELIHELYKMDIEELYELKKVWAMELKESRLDERLQDFCIKAVDLVIEKKESNCKRRE</sequence>
<accession>A0A174CMR7</accession>
<dbReference type="RefSeq" id="WP_055152160.1">
    <property type="nucleotide sequence ID" value="NZ_CYZU01000009.1"/>
</dbReference>
<evidence type="ECO:0000313" key="2">
    <source>
        <dbReference type="Proteomes" id="UP000095544"/>
    </source>
</evidence>
<dbReference type="Proteomes" id="UP000095544">
    <property type="component" value="Unassembled WGS sequence"/>
</dbReference>
<name>A0A174CMR7_9FIRM</name>
<dbReference type="AlphaFoldDB" id="A0A174CMR7"/>
<dbReference type="STRING" id="39482.ERS852491_01368"/>
<organism evidence="1 2">
    <name type="scientific">Faecalicatena contorta</name>
    <dbReference type="NCBI Taxonomy" id="39482"/>
    <lineage>
        <taxon>Bacteria</taxon>
        <taxon>Bacillati</taxon>
        <taxon>Bacillota</taxon>
        <taxon>Clostridia</taxon>
        <taxon>Lachnospirales</taxon>
        <taxon>Lachnospiraceae</taxon>
        <taxon>Faecalicatena</taxon>
    </lineage>
</organism>
<protein>
    <submittedName>
        <fullName evidence="1">Uncharacterized protein</fullName>
    </submittedName>
</protein>